<keyword evidence="9" id="KW-0282">Flagellum</keyword>
<dbReference type="Gene3D" id="3.30.70.2120">
    <property type="match status" value="1"/>
</dbReference>
<dbReference type="GO" id="GO:0009424">
    <property type="term" value="C:bacterial-type flagellum hook"/>
    <property type="evidence" value="ECO:0007669"/>
    <property type="project" value="UniProtKB-UniRule"/>
</dbReference>
<evidence type="ECO:0000256" key="4">
    <source>
        <dbReference type="ARBA" id="ARBA00023143"/>
    </source>
</evidence>
<dbReference type="PANTHER" id="PTHR30288:SF0">
    <property type="entry name" value="FLAGELLAR HOOK-ASSOCIATED PROTEIN 2"/>
    <property type="match status" value="1"/>
</dbReference>
<dbReference type="GO" id="GO:0005576">
    <property type="term" value="C:extracellular region"/>
    <property type="evidence" value="ECO:0007669"/>
    <property type="project" value="UniProtKB-SubCell"/>
</dbReference>
<dbReference type="EMBL" id="CP026520">
    <property type="protein sequence ID" value="QAV16660.1"/>
    <property type="molecule type" value="Genomic_DNA"/>
</dbReference>
<evidence type="ECO:0000313" key="9">
    <source>
        <dbReference type="EMBL" id="QAV16660.1"/>
    </source>
</evidence>
<gene>
    <name evidence="8" type="primary">fliD</name>
    <name evidence="8" type="ORF">M5X16_09700</name>
    <name evidence="9" type="ORF">PC41400_02695</name>
</gene>
<dbReference type="EMBL" id="JAMDMJ010000010">
    <property type="protein sequence ID" value="MCY9596048.1"/>
    <property type="molecule type" value="Genomic_DNA"/>
</dbReference>
<dbReference type="Pfam" id="PF07195">
    <property type="entry name" value="FliD_C"/>
    <property type="match status" value="1"/>
</dbReference>
<keyword evidence="9" id="KW-0966">Cell projection</keyword>
<keyword evidence="9" id="KW-0969">Cilium</keyword>
<evidence type="ECO:0000256" key="2">
    <source>
        <dbReference type="ARBA" id="ARBA00011255"/>
    </source>
</evidence>
<organism evidence="9 10">
    <name type="scientific">Paenibacillus chitinolyticus</name>
    <dbReference type="NCBI Taxonomy" id="79263"/>
    <lineage>
        <taxon>Bacteria</taxon>
        <taxon>Bacillati</taxon>
        <taxon>Bacillota</taxon>
        <taxon>Bacilli</taxon>
        <taxon>Bacillales</taxon>
        <taxon>Paenibacillaceae</taxon>
        <taxon>Paenibacillus</taxon>
    </lineage>
</organism>
<reference evidence="9 10" key="1">
    <citation type="submission" date="2018-01" db="EMBL/GenBank/DDBJ databases">
        <title>The whole genome sequencing and assembly of Paenibacillus chitinolyticus KCCM 41400 strain.</title>
        <authorList>
            <person name="Kim J.-Y."/>
            <person name="Park M.-K."/>
            <person name="Lee Y.-J."/>
            <person name="Yi H."/>
            <person name="Bahn Y.-S."/>
            <person name="Kim J.F."/>
            <person name="Lee D.-W."/>
        </authorList>
    </citation>
    <scope>NUCLEOTIDE SEQUENCE [LARGE SCALE GENOMIC DNA]</scope>
    <source>
        <strain evidence="9 10">KCCM 41400</strain>
    </source>
</reference>
<dbReference type="InterPro" id="IPR040026">
    <property type="entry name" value="FliD"/>
</dbReference>
<keyword evidence="3" id="KW-0175">Coiled coil</keyword>
<evidence type="ECO:0000313" key="8">
    <source>
        <dbReference type="EMBL" id="MCY9596048.1"/>
    </source>
</evidence>
<dbReference type="PANTHER" id="PTHR30288">
    <property type="entry name" value="FLAGELLAR CAP/ASSEMBLY PROTEIN FLID"/>
    <property type="match status" value="1"/>
</dbReference>
<evidence type="ECO:0000313" key="11">
    <source>
        <dbReference type="Proteomes" id="UP001527202"/>
    </source>
</evidence>
<dbReference type="GO" id="GO:0009421">
    <property type="term" value="C:bacterial-type flagellum filament cap"/>
    <property type="evidence" value="ECO:0007669"/>
    <property type="project" value="InterPro"/>
</dbReference>
<dbReference type="InterPro" id="IPR003481">
    <property type="entry name" value="FliD_N"/>
</dbReference>
<dbReference type="OrthoDB" id="9776025at2"/>
<dbReference type="InterPro" id="IPR010809">
    <property type="entry name" value="FliD_C"/>
</dbReference>
<dbReference type="GO" id="GO:0071973">
    <property type="term" value="P:bacterial-type flagellum-dependent cell motility"/>
    <property type="evidence" value="ECO:0007669"/>
    <property type="project" value="TreeGrafter"/>
</dbReference>
<feature type="domain" description="Flagellar hook-associated protein 2 N-terminal" evidence="6">
    <location>
        <begin position="16"/>
        <end position="109"/>
    </location>
</feature>
<dbReference type="GO" id="GO:0007155">
    <property type="term" value="P:cell adhesion"/>
    <property type="evidence" value="ECO:0007669"/>
    <property type="project" value="InterPro"/>
</dbReference>
<evidence type="ECO:0000256" key="1">
    <source>
        <dbReference type="ARBA" id="ARBA00009764"/>
    </source>
</evidence>
<evidence type="ECO:0000259" key="7">
    <source>
        <dbReference type="Pfam" id="PF07195"/>
    </source>
</evidence>
<protein>
    <recommendedName>
        <fullName evidence="5">Flagellar hook-associated protein 2</fullName>
        <shortName evidence="5">HAP2</shortName>
    </recommendedName>
    <alternativeName>
        <fullName evidence="5">Flagellar cap protein</fullName>
    </alternativeName>
</protein>
<accession>A0A410WQR6</accession>
<evidence type="ECO:0000256" key="3">
    <source>
        <dbReference type="ARBA" id="ARBA00023054"/>
    </source>
</evidence>
<comment type="function">
    <text evidence="5">Required for morphogenesis and for the elongation of the flagellar filament by facilitating polymerization of the flagellin monomers at the tip of growing filament. Forms a capping structure, which prevents flagellin subunits (transported through the central channel of the flagellum) from leaking out without polymerization at the distal end.</text>
</comment>
<dbReference type="Proteomes" id="UP001527202">
    <property type="component" value="Unassembled WGS sequence"/>
</dbReference>
<dbReference type="Pfam" id="PF07196">
    <property type="entry name" value="Flagellin_IN"/>
    <property type="match status" value="1"/>
</dbReference>
<keyword evidence="4 5" id="KW-0975">Bacterial flagellum</keyword>
<sequence length="501" mass="54995">MAGVSGPTRLTGFSGQLDTDSLIKKLMDAEKVPLNNLLKKKQMTLWQREDYRTMNTSLLSLRKTIDDLRFENKFEAVKSNSSNPTVLEVTSSGTNPGISNVKITQLANSGSIISDKVTKLPTEQLNVSGSFTIEGSDPNNSVQITVSADSTIDSLVKQINGSAAKTGVKASFDRSSGVLYLNSTSTGAQSAVKVTDDANGTFKNLFGNIQLTSQGQDAKYNVNGKDITAKTNDVIINGVQVSLRSQGEATIGAVADHSAVADKIKNFVKQYNELIDQYTDATTAKKNRDYKPLTAEEKEGMTEAQIALWEKKARQGDLYNDGMLKETLQTLRSALNIPLEGITDPADPKSQLRLLSQIGITVKNDFRENGKLEVDEAKLNDALNTRFKEVVQLFTKTSSTPSDTPENIKKRRSEMGIGDRLYEVMTAQLAKFTKKIGLGSNESLDDSVLGKQLKEMGTKETDLQRKLREIEDRYYKKFSAMEKALQKLNSQGSWIGSQLKG</sequence>
<comment type="similarity">
    <text evidence="1 5">Belongs to the FliD family.</text>
</comment>
<dbReference type="InterPro" id="IPR010810">
    <property type="entry name" value="Flagellin_hook_IN_motif"/>
</dbReference>
<evidence type="ECO:0000259" key="6">
    <source>
        <dbReference type="Pfam" id="PF02465"/>
    </source>
</evidence>
<keyword evidence="5" id="KW-0964">Secreted</keyword>
<dbReference type="KEGG" id="pchi:PC41400_02695"/>
<comment type="subcellular location">
    <subcellularLocation>
        <location evidence="5">Secreted</location>
    </subcellularLocation>
    <subcellularLocation>
        <location evidence="5">Bacterial flagellum</location>
    </subcellularLocation>
</comment>
<dbReference type="Pfam" id="PF02465">
    <property type="entry name" value="FliD_N"/>
    <property type="match status" value="1"/>
</dbReference>
<comment type="subunit">
    <text evidence="2 5">Homopentamer.</text>
</comment>
<evidence type="ECO:0000313" key="10">
    <source>
        <dbReference type="Proteomes" id="UP000288943"/>
    </source>
</evidence>
<proteinExistence type="inferred from homology"/>
<dbReference type="Proteomes" id="UP000288943">
    <property type="component" value="Chromosome"/>
</dbReference>
<keyword evidence="11" id="KW-1185">Reference proteome</keyword>
<evidence type="ECO:0000256" key="5">
    <source>
        <dbReference type="RuleBase" id="RU362066"/>
    </source>
</evidence>
<name>A0A410WQR6_9BACL</name>
<dbReference type="AlphaFoldDB" id="A0A410WQR6"/>
<dbReference type="RefSeq" id="WP_042233791.1">
    <property type="nucleotide sequence ID" value="NZ_CP026520.1"/>
</dbReference>
<dbReference type="GeneID" id="95373722"/>
<reference evidence="8 11" key="2">
    <citation type="submission" date="2022-05" db="EMBL/GenBank/DDBJ databases">
        <title>Genome Sequencing of Bee-Associated Microbes.</title>
        <authorList>
            <person name="Dunlap C."/>
        </authorList>
    </citation>
    <scope>NUCLEOTIDE SEQUENCE [LARGE SCALE GENOMIC DNA]</scope>
    <source>
        <strain evidence="8 11">NRRL B-23120</strain>
    </source>
</reference>
<feature type="domain" description="Flagellar hook-associated protein 2 C-terminal" evidence="7">
    <location>
        <begin position="215"/>
        <end position="490"/>
    </location>
</feature>